<feature type="domain" description="Tle cognate immunity protein 4 C-terminal" evidence="2">
    <location>
        <begin position="208"/>
        <end position="369"/>
    </location>
</feature>
<evidence type="ECO:0000313" key="4">
    <source>
        <dbReference type="EMBL" id="SFL64215.1"/>
    </source>
</evidence>
<proteinExistence type="predicted"/>
<dbReference type="EMBL" id="FOTW01000006">
    <property type="protein sequence ID" value="SFL64215.1"/>
    <property type="molecule type" value="Genomic_DNA"/>
</dbReference>
<dbReference type="Pfam" id="PF18443">
    <property type="entry name" value="Tli4_N"/>
    <property type="match status" value="1"/>
</dbReference>
<evidence type="ECO:0000259" key="3">
    <source>
        <dbReference type="Pfam" id="PF18443"/>
    </source>
</evidence>
<keyword evidence="1" id="KW-0812">Transmembrane</keyword>
<keyword evidence="1" id="KW-0472">Membrane</keyword>
<reference evidence="4 5" key="1">
    <citation type="submission" date="2016-10" db="EMBL/GenBank/DDBJ databases">
        <authorList>
            <person name="de Groot N.N."/>
        </authorList>
    </citation>
    <scope>NUCLEOTIDE SEQUENCE [LARGE SCALE GENOMIC DNA]</scope>
    <source>
        <strain evidence="4 5">ATCC 43154</strain>
    </source>
</reference>
<feature type="transmembrane region" description="Helical" evidence="1">
    <location>
        <begin position="21"/>
        <end position="40"/>
    </location>
</feature>
<dbReference type="InterPro" id="IPR041290">
    <property type="entry name" value="Tli4_C"/>
</dbReference>
<dbReference type="RefSeq" id="WP_093384334.1">
    <property type="nucleotide sequence ID" value="NZ_FOTW01000006.1"/>
</dbReference>
<dbReference type="STRING" id="758825.SAMN02982985_00924"/>
<evidence type="ECO:0008006" key="6">
    <source>
        <dbReference type="Google" id="ProtNLM"/>
    </source>
</evidence>
<dbReference type="OrthoDB" id="8722129at2"/>
<feature type="domain" description="Tle cognate immunity protein 4 N-terminal" evidence="3">
    <location>
        <begin position="66"/>
        <end position="127"/>
    </location>
</feature>
<evidence type="ECO:0000313" key="5">
    <source>
        <dbReference type="Proteomes" id="UP000199470"/>
    </source>
</evidence>
<dbReference type="AlphaFoldDB" id="A0A1I4JCD8"/>
<evidence type="ECO:0000256" key="1">
    <source>
        <dbReference type="SAM" id="Phobius"/>
    </source>
</evidence>
<dbReference type="Proteomes" id="UP000199470">
    <property type="component" value="Unassembled WGS sequence"/>
</dbReference>
<keyword evidence="5" id="KW-1185">Reference proteome</keyword>
<dbReference type="InterPro" id="IPR040761">
    <property type="entry name" value="Tli4_N"/>
</dbReference>
<dbReference type="Pfam" id="PF18426">
    <property type="entry name" value="Tli4_C"/>
    <property type="match status" value="1"/>
</dbReference>
<name>A0A1I4JCD8_9BURK</name>
<organism evidence="4 5">
    <name type="scientific">Rugamonas rubra</name>
    <dbReference type="NCBI Taxonomy" id="758825"/>
    <lineage>
        <taxon>Bacteria</taxon>
        <taxon>Pseudomonadati</taxon>
        <taxon>Pseudomonadota</taxon>
        <taxon>Betaproteobacteria</taxon>
        <taxon>Burkholderiales</taxon>
        <taxon>Oxalobacteraceae</taxon>
        <taxon>Telluria group</taxon>
        <taxon>Rugamonas</taxon>
    </lineage>
</organism>
<accession>A0A1I4JCD8</accession>
<gene>
    <name evidence="4" type="ORF">SAMN02982985_00924</name>
</gene>
<protein>
    <recommendedName>
        <fullName evidence="6">Tle cognate immunity protein 4 C-terminal domain-containing protein</fullName>
    </recommendedName>
</protein>
<keyword evidence="1" id="KW-1133">Transmembrane helix</keyword>
<sequence length="419" mass="46543">MRIAIRNGGGETPNHRAVGPWATAVALPISTFALLLVVAADGMSAQPKGNAGAQSRSAKHMLAKMRTMCVGRFLIDVPDKAVTSFRPAFLSGWDISSIADQTDQEFIDWMDQKEAALKIAKGKDGKPNRYTIAPVTIKGFSGKFFISGRYWDTWNEGGKKVTGEVAELLALVRGGGVSFSLFATERGPEETRELEQIINQIKPLADGEIPSEPGFCIERGIIREPLTAKQHERVKMFVGFNDHRDISITFDTEAGLKGDLPLLERSAQNSVRLANPSVFHLLRRRVRNIGAIEGQEYLERVRENDGVECHSFAWEAIHYDKKNVYKPQLELRLGDGFGRPGEQLNASLSDKAVLELWDKMLSSLRVRPTTIPKPVVPEPPPPATQTYAGTACPQTGWWRCFEGGDKVKVFHGHTQYYRK</sequence>
<evidence type="ECO:0000259" key="2">
    <source>
        <dbReference type="Pfam" id="PF18426"/>
    </source>
</evidence>